<name>A0ABP6LHH5_9ACTN</name>
<feature type="transmembrane region" description="Helical" evidence="1">
    <location>
        <begin position="65"/>
        <end position="84"/>
    </location>
</feature>
<evidence type="ECO:0000313" key="2">
    <source>
        <dbReference type="EMBL" id="GAA3044923.1"/>
    </source>
</evidence>
<gene>
    <name evidence="2" type="ORF">GCM10010448_29700</name>
</gene>
<protein>
    <recommendedName>
        <fullName evidence="4">CU044_5270 family protein</fullName>
    </recommendedName>
</protein>
<keyword evidence="1" id="KW-0472">Membrane</keyword>
<keyword evidence="3" id="KW-1185">Reference proteome</keyword>
<reference evidence="3" key="1">
    <citation type="journal article" date="2019" name="Int. J. Syst. Evol. Microbiol.">
        <title>The Global Catalogue of Microorganisms (GCM) 10K type strain sequencing project: providing services to taxonomists for standard genome sequencing and annotation.</title>
        <authorList>
            <consortium name="The Broad Institute Genomics Platform"/>
            <consortium name="The Broad Institute Genome Sequencing Center for Infectious Disease"/>
            <person name="Wu L."/>
            <person name="Ma J."/>
        </authorList>
    </citation>
    <scope>NUCLEOTIDE SEQUENCE [LARGE SCALE GENOMIC DNA]</scope>
    <source>
        <strain evidence="3">JCM 9091</strain>
    </source>
</reference>
<comment type="caution">
    <text evidence="2">The sequence shown here is derived from an EMBL/GenBank/DDBJ whole genome shotgun (WGS) entry which is preliminary data.</text>
</comment>
<sequence length="340" mass="36074">MADGHDTRTDPAVPDDLTLLRLADPVPASDLRYQDGPLGHEAERRLRRLLHSGTPARPARHVRRWAWSLTAATAVAAVAAALLLSGPTTAPAVAAPRPLTVRAGSAPVPLTELAERAVAAHGSLPLRRGTHAQTWSLGLSSGPGSRPPITLPEERVVRWQADGSHTELVVATDPRQPGKPVIADADGTPRTVEDGHVLSRKTYWPSWSDAPPQARPPHTAAALRAYLEEIDTTTTMSTPGLVDAVSRLLDNWTLGSRENAALVRVLADAKGLRPVGAVTDRLGRRGQAYVYDDSAHAGQGMLVLDPASGAVLGLESTATKADPQYGLKAGDVLSYSAWMR</sequence>
<dbReference type="InterPro" id="IPR047789">
    <property type="entry name" value="CU044_5270-like"/>
</dbReference>
<accession>A0ABP6LHH5</accession>
<evidence type="ECO:0000313" key="3">
    <source>
        <dbReference type="Proteomes" id="UP001501532"/>
    </source>
</evidence>
<keyword evidence="1" id="KW-0812">Transmembrane</keyword>
<evidence type="ECO:0000256" key="1">
    <source>
        <dbReference type="SAM" id="Phobius"/>
    </source>
</evidence>
<evidence type="ECO:0008006" key="4">
    <source>
        <dbReference type="Google" id="ProtNLM"/>
    </source>
</evidence>
<keyword evidence="1" id="KW-1133">Transmembrane helix</keyword>
<proteinExistence type="predicted"/>
<organism evidence="2 3">
    <name type="scientific">Streptomyces glomeratus</name>
    <dbReference type="NCBI Taxonomy" id="284452"/>
    <lineage>
        <taxon>Bacteria</taxon>
        <taxon>Bacillati</taxon>
        <taxon>Actinomycetota</taxon>
        <taxon>Actinomycetes</taxon>
        <taxon>Kitasatosporales</taxon>
        <taxon>Streptomycetaceae</taxon>
        <taxon>Streptomyces</taxon>
    </lineage>
</organism>
<dbReference type="EMBL" id="BAAAUF010000020">
    <property type="protein sequence ID" value="GAA3044923.1"/>
    <property type="molecule type" value="Genomic_DNA"/>
</dbReference>
<dbReference type="NCBIfam" id="NF038083">
    <property type="entry name" value="CU044_5270_fam"/>
    <property type="match status" value="1"/>
</dbReference>
<dbReference type="Proteomes" id="UP001501532">
    <property type="component" value="Unassembled WGS sequence"/>
</dbReference>